<evidence type="ECO:0000313" key="8">
    <source>
        <dbReference type="Proteomes" id="UP001589896"/>
    </source>
</evidence>
<keyword evidence="4 6" id="KW-1133">Transmembrane helix</keyword>
<evidence type="ECO:0000256" key="2">
    <source>
        <dbReference type="ARBA" id="ARBA00022475"/>
    </source>
</evidence>
<dbReference type="PANTHER" id="PTHR30086">
    <property type="entry name" value="ARGININE EXPORTER PROTEIN ARGO"/>
    <property type="match status" value="1"/>
</dbReference>
<organism evidence="7 8">
    <name type="scientific">Lysobacter korlensis</name>
    <dbReference type="NCBI Taxonomy" id="553636"/>
    <lineage>
        <taxon>Bacteria</taxon>
        <taxon>Pseudomonadati</taxon>
        <taxon>Pseudomonadota</taxon>
        <taxon>Gammaproteobacteria</taxon>
        <taxon>Lysobacterales</taxon>
        <taxon>Lysobacteraceae</taxon>
        <taxon>Lysobacter</taxon>
    </lineage>
</organism>
<sequence length="210" mass="21937">MASLGLFVAASIPLILAPGPSVAYILAMTLRSGRSTGLASTFGIEAGYLVHVAGTVLGLSALIAASAEAFTVVKIAGAAYLFWLAWRSWRSRTPGTLGALTATAAPARGLRSAFLRAVPIGILNPKTAIFYLAFLPQFADPAVGPVWLQLIVFGLLFIALATVFDSMWAIFGGALTGLFPRLRLMVVERFSAGVLAALAVFSLTARRAPA</sequence>
<name>A0ABV6RMR1_9GAMM</name>
<dbReference type="PIRSF" id="PIRSF006324">
    <property type="entry name" value="LeuE"/>
    <property type="match status" value="1"/>
</dbReference>
<dbReference type="Pfam" id="PF01810">
    <property type="entry name" value="LysE"/>
    <property type="match status" value="1"/>
</dbReference>
<gene>
    <name evidence="7" type="ORF">ACFFGH_10505</name>
</gene>
<evidence type="ECO:0000256" key="4">
    <source>
        <dbReference type="ARBA" id="ARBA00022989"/>
    </source>
</evidence>
<keyword evidence="2" id="KW-1003">Cell membrane</keyword>
<dbReference type="EMBL" id="JBHLTG010000002">
    <property type="protein sequence ID" value="MFC0678270.1"/>
    <property type="molecule type" value="Genomic_DNA"/>
</dbReference>
<proteinExistence type="predicted"/>
<feature type="transmembrane region" description="Helical" evidence="6">
    <location>
        <begin position="113"/>
        <end position="134"/>
    </location>
</feature>
<keyword evidence="3 6" id="KW-0812">Transmembrane</keyword>
<dbReference type="InterPro" id="IPR001123">
    <property type="entry name" value="LeuE-type"/>
</dbReference>
<feature type="transmembrane region" description="Helical" evidence="6">
    <location>
        <begin position="146"/>
        <end position="179"/>
    </location>
</feature>
<evidence type="ECO:0000256" key="3">
    <source>
        <dbReference type="ARBA" id="ARBA00022692"/>
    </source>
</evidence>
<reference evidence="7 8" key="1">
    <citation type="submission" date="2024-09" db="EMBL/GenBank/DDBJ databases">
        <authorList>
            <person name="Sun Q."/>
            <person name="Mori K."/>
        </authorList>
    </citation>
    <scope>NUCLEOTIDE SEQUENCE [LARGE SCALE GENOMIC DNA]</scope>
    <source>
        <strain evidence="7 8">KCTC 23076</strain>
    </source>
</reference>
<feature type="transmembrane region" description="Helical" evidence="6">
    <location>
        <begin position="57"/>
        <end position="83"/>
    </location>
</feature>
<keyword evidence="5 6" id="KW-0472">Membrane</keyword>
<evidence type="ECO:0000256" key="5">
    <source>
        <dbReference type="ARBA" id="ARBA00023136"/>
    </source>
</evidence>
<keyword evidence="8" id="KW-1185">Reference proteome</keyword>
<dbReference type="Proteomes" id="UP001589896">
    <property type="component" value="Unassembled WGS sequence"/>
</dbReference>
<protein>
    <submittedName>
        <fullName evidence="7">LysE family translocator</fullName>
    </submittedName>
</protein>
<feature type="transmembrane region" description="Helical" evidence="6">
    <location>
        <begin position="186"/>
        <end position="205"/>
    </location>
</feature>
<accession>A0ABV6RMR1</accession>
<dbReference type="PANTHER" id="PTHR30086:SF20">
    <property type="entry name" value="ARGININE EXPORTER PROTEIN ARGO-RELATED"/>
    <property type="match status" value="1"/>
</dbReference>
<evidence type="ECO:0000256" key="1">
    <source>
        <dbReference type="ARBA" id="ARBA00004651"/>
    </source>
</evidence>
<evidence type="ECO:0000313" key="7">
    <source>
        <dbReference type="EMBL" id="MFC0678270.1"/>
    </source>
</evidence>
<comment type="subcellular location">
    <subcellularLocation>
        <location evidence="1">Cell membrane</location>
        <topology evidence="1">Multi-pass membrane protein</topology>
    </subcellularLocation>
</comment>
<dbReference type="RefSeq" id="WP_386668953.1">
    <property type="nucleotide sequence ID" value="NZ_JBHLTG010000002.1"/>
</dbReference>
<comment type="caution">
    <text evidence="7">The sequence shown here is derived from an EMBL/GenBank/DDBJ whole genome shotgun (WGS) entry which is preliminary data.</text>
</comment>
<evidence type="ECO:0000256" key="6">
    <source>
        <dbReference type="SAM" id="Phobius"/>
    </source>
</evidence>